<dbReference type="InterPro" id="IPR039418">
    <property type="entry name" value="LexA-like"/>
</dbReference>
<dbReference type="InterPro" id="IPR015927">
    <property type="entry name" value="Peptidase_S24_S26A/B/C"/>
</dbReference>
<dbReference type="Gene3D" id="1.10.260.40">
    <property type="entry name" value="lambda repressor-like DNA-binding domains"/>
    <property type="match status" value="1"/>
</dbReference>
<reference evidence="5 6" key="1">
    <citation type="submission" date="2017-09" db="EMBL/GenBank/DDBJ databases">
        <title>Bacterial strain isolated from the female urinary microbiota.</title>
        <authorList>
            <person name="Thomas-White K."/>
            <person name="Kumar N."/>
            <person name="Forster S."/>
            <person name="Putonti C."/>
            <person name="Lawley T."/>
            <person name="Wolfe A.J."/>
        </authorList>
    </citation>
    <scope>NUCLEOTIDE SEQUENCE [LARGE SCALE GENOMIC DNA]</scope>
    <source>
        <strain evidence="5 6">UMB0536</strain>
    </source>
</reference>
<dbReference type="InterPro" id="IPR001387">
    <property type="entry name" value="Cro/C1-type_HTH"/>
</dbReference>
<protein>
    <recommendedName>
        <fullName evidence="4">HTH cro/C1-type domain-containing protein</fullName>
    </recommendedName>
</protein>
<dbReference type="Proteomes" id="UP000235564">
    <property type="component" value="Unassembled WGS sequence"/>
</dbReference>
<comment type="caution">
    <text evidence="5">The sequence shown here is derived from an EMBL/GenBank/DDBJ whole genome shotgun (WGS) entry which is preliminary data.</text>
</comment>
<dbReference type="Gene3D" id="2.10.109.10">
    <property type="entry name" value="Umud Fragment, subunit A"/>
    <property type="match status" value="1"/>
</dbReference>
<feature type="domain" description="HTH cro/C1-type" evidence="4">
    <location>
        <begin position="20"/>
        <end position="59"/>
    </location>
</feature>
<gene>
    <name evidence="5" type="ORF">CJ231_10310</name>
</gene>
<sequence length="214" mass="24115">MEKKDRLLSLIDHYSGGNKSEFARMIGVSPQAVSTWITRNTFDIDIIYAKCLNISPDWLLTGKGNMLKGEETEDASAPVVSYDPKVGQPFYNVDFLGGFSEVYNSQVSVPDRNIIVPGFDRAKLWCNVTGHSMEPKINHGDIIALRPCTLDDIQYGEIYAVVLDTIRTIKILRKGSSKNSLRYVPINPNFDEQEFAIKRIINIFEVIGSISKFF</sequence>
<dbReference type="InterPro" id="IPR010744">
    <property type="entry name" value="Phage_CI_N"/>
</dbReference>
<dbReference type="PANTHER" id="PTHR40661">
    <property type="match status" value="1"/>
</dbReference>
<dbReference type="InterPro" id="IPR010982">
    <property type="entry name" value="Lambda_DNA-bd_dom_sf"/>
</dbReference>
<evidence type="ECO:0000313" key="6">
    <source>
        <dbReference type="Proteomes" id="UP000235564"/>
    </source>
</evidence>
<evidence type="ECO:0000313" key="5">
    <source>
        <dbReference type="EMBL" id="PMC23344.1"/>
    </source>
</evidence>
<dbReference type="AlphaFoldDB" id="A0A2N6QP67"/>
<dbReference type="OrthoDB" id="796548at2"/>
<dbReference type="RefSeq" id="WP_102697886.1">
    <property type="nucleotide sequence ID" value="NZ_PNGJ01000009.1"/>
</dbReference>
<dbReference type="EMBL" id="PNGJ01000009">
    <property type="protein sequence ID" value="PMC23344.1"/>
    <property type="molecule type" value="Genomic_DNA"/>
</dbReference>
<proteinExistence type="predicted"/>
<dbReference type="GO" id="GO:0045892">
    <property type="term" value="P:negative regulation of DNA-templated transcription"/>
    <property type="evidence" value="ECO:0007669"/>
    <property type="project" value="InterPro"/>
</dbReference>
<dbReference type="PANTHER" id="PTHR40661:SF3">
    <property type="entry name" value="FELS-1 PROPHAGE TRANSCRIPTIONAL REGULATOR"/>
    <property type="match status" value="1"/>
</dbReference>
<keyword evidence="1" id="KW-0805">Transcription regulation</keyword>
<keyword evidence="2" id="KW-0238">DNA-binding</keyword>
<evidence type="ECO:0000259" key="4">
    <source>
        <dbReference type="PROSITE" id="PS50943"/>
    </source>
</evidence>
<dbReference type="GO" id="GO:0003677">
    <property type="term" value="F:DNA binding"/>
    <property type="evidence" value="ECO:0007669"/>
    <property type="project" value="UniProtKB-KW"/>
</dbReference>
<evidence type="ECO:0000256" key="1">
    <source>
        <dbReference type="ARBA" id="ARBA00023015"/>
    </source>
</evidence>
<keyword evidence="3" id="KW-0804">Transcription</keyword>
<evidence type="ECO:0000256" key="3">
    <source>
        <dbReference type="ARBA" id="ARBA00023163"/>
    </source>
</evidence>
<dbReference type="Pfam" id="PF00717">
    <property type="entry name" value="Peptidase_S24"/>
    <property type="match status" value="1"/>
</dbReference>
<organism evidence="5 6">
    <name type="scientific">Hoylesella buccalis</name>
    <dbReference type="NCBI Taxonomy" id="28127"/>
    <lineage>
        <taxon>Bacteria</taxon>
        <taxon>Pseudomonadati</taxon>
        <taxon>Bacteroidota</taxon>
        <taxon>Bacteroidia</taxon>
        <taxon>Bacteroidales</taxon>
        <taxon>Prevotellaceae</taxon>
        <taxon>Hoylesella</taxon>
    </lineage>
</organism>
<dbReference type="PROSITE" id="PS50943">
    <property type="entry name" value="HTH_CROC1"/>
    <property type="match status" value="1"/>
</dbReference>
<name>A0A2N6QP67_9BACT</name>
<evidence type="ECO:0000256" key="2">
    <source>
        <dbReference type="ARBA" id="ARBA00023125"/>
    </source>
</evidence>
<dbReference type="CDD" id="cd06529">
    <property type="entry name" value="S24_LexA-like"/>
    <property type="match status" value="1"/>
</dbReference>
<dbReference type="InterPro" id="IPR036286">
    <property type="entry name" value="LexA/Signal_pep-like_sf"/>
</dbReference>
<dbReference type="CDD" id="cd00093">
    <property type="entry name" value="HTH_XRE"/>
    <property type="match status" value="1"/>
</dbReference>
<dbReference type="SUPFAM" id="SSF51306">
    <property type="entry name" value="LexA/Signal peptidase"/>
    <property type="match status" value="1"/>
</dbReference>
<accession>A0A2N6QP67</accession>
<dbReference type="Pfam" id="PF07022">
    <property type="entry name" value="Phage_CI_repr"/>
    <property type="match status" value="1"/>
</dbReference>